<organism evidence="1 2">
    <name type="scientific">Hygrophoropsis aurantiaca</name>
    <dbReference type="NCBI Taxonomy" id="72124"/>
    <lineage>
        <taxon>Eukaryota</taxon>
        <taxon>Fungi</taxon>
        <taxon>Dikarya</taxon>
        <taxon>Basidiomycota</taxon>
        <taxon>Agaricomycotina</taxon>
        <taxon>Agaricomycetes</taxon>
        <taxon>Agaricomycetidae</taxon>
        <taxon>Boletales</taxon>
        <taxon>Coniophorineae</taxon>
        <taxon>Hygrophoropsidaceae</taxon>
        <taxon>Hygrophoropsis</taxon>
    </lineage>
</organism>
<name>A0ACB8ALV8_9AGAM</name>
<accession>A0ACB8ALV8</accession>
<protein>
    <submittedName>
        <fullName evidence="1">Uncharacterized protein</fullName>
    </submittedName>
</protein>
<comment type="caution">
    <text evidence="1">The sequence shown here is derived from an EMBL/GenBank/DDBJ whole genome shotgun (WGS) entry which is preliminary data.</text>
</comment>
<dbReference type="Proteomes" id="UP000790377">
    <property type="component" value="Unassembled WGS sequence"/>
</dbReference>
<proteinExistence type="predicted"/>
<keyword evidence="2" id="KW-1185">Reference proteome</keyword>
<gene>
    <name evidence="1" type="ORF">BJ138DRAFT_1057256</name>
</gene>
<reference evidence="1" key="1">
    <citation type="journal article" date="2021" name="New Phytol.">
        <title>Evolutionary innovations through gain and loss of genes in the ectomycorrhizal Boletales.</title>
        <authorList>
            <person name="Wu G."/>
            <person name="Miyauchi S."/>
            <person name="Morin E."/>
            <person name="Kuo A."/>
            <person name="Drula E."/>
            <person name="Varga T."/>
            <person name="Kohler A."/>
            <person name="Feng B."/>
            <person name="Cao Y."/>
            <person name="Lipzen A."/>
            <person name="Daum C."/>
            <person name="Hundley H."/>
            <person name="Pangilinan J."/>
            <person name="Johnson J."/>
            <person name="Barry K."/>
            <person name="LaButti K."/>
            <person name="Ng V."/>
            <person name="Ahrendt S."/>
            <person name="Min B."/>
            <person name="Choi I.G."/>
            <person name="Park H."/>
            <person name="Plett J.M."/>
            <person name="Magnuson J."/>
            <person name="Spatafora J.W."/>
            <person name="Nagy L.G."/>
            <person name="Henrissat B."/>
            <person name="Grigoriev I.V."/>
            <person name="Yang Z.L."/>
            <person name="Xu J."/>
            <person name="Martin F.M."/>
        </authorList>
    </citation>
    <scope>NUCLEOTIDE SEQUENCE</scope>
    <source>
        <strain evidence="1">ATCC 28755</strain>
    </source>
</reference>
<sequence>MLLIAKVLAIYSQGGGKAGAHAWQPQVKSIGAVSYLATQVYEHAFHLQFRAVHQRAAALQAFTFAHLPSDKFLYRIPGPMTITSDRRLLDVDQSTFSTFMELQKQLPRLQAALKALSKARKVGKDIREH</sequence>
<dbReference type="EMBL" id="MU267616">
    <property type="protein sequence ID" value="KAH7914242.1"/>
    <property type="molecule type" value="Genomic_DNA"/>
</dbReference>
<evidence type="ECO:0000313" key="1">
    <source>
        <dbReference type="EMBL" id="KAH7914242.1"/>
    </source>
</evidence>
<evidence type="ECO:0000313" key="2">
    <source>
        <dbReference type="Proteomes" id="UP000790377"/>
    </source>
</evidence>